<dbReference type="GO" id="GO:0005829">
    <property type="term" value="C:cytosol"/>
    <property type="evidence" value="ECO:0007669"/>
    <property type="project" value="TreeGrafter"/>
</dbReference>
<evidence type="ECO:0000256" key="9">
    <source>
        <dbReference type="RuleBase" id="RU365090"/>
    </source>
</evidence>
<accession>A0A9D1UPM6</accession>
<keyword evidence="9" id="KW-0460">Magnesium</keyword>
<feature type="domain" description="MoaB/Mog" evidence="10">
    <location>
        <begin position="182"/>
        <end position="321"/>
    </location>
</feature>
<reference evidence="11" key="1">
    <citation type="journal article" date="2021" name="PeerJ">
        <title>Extensive microbial diversity within the chicken gut microbiome revealed by metagenomics and culture.</title>
        <authorList>
            <person name="Gilroy R."/>
            <person name="Ravi A."/>
            <person name="Getino M."/>
            <person name="Pursley I."/>
            <person name="Horton D.L."/>
            <person name="Alikhan N.F."/>
            <person name="Baker D."/>
            <person name="Gharbi K."/>
            <person name="Hall N."/>
            <person name="Watson M."/>
            <person name="Adriaenssens E.M."/>
            <person name="Foster-Nyarko E."/>
            <person name="Jarju S."/>
            <person name="Secka A."/>
            <person name="Antonio M."/>
            <person name="Oren A."/>
            <person name="Chaudhuri R.R."/>
            <person name="La Ragione R."/>
            <person name="Hildebrand F."/>
            <person name="Pallen M.J."/>
        </authorList>
    </citation>
    <scope>NUCLEOTIDE SEQUENCE</scope>
    <source>
        <strain evidence="11">ChiGjej6B6-1540</strain>
    </source>
</reference>
<gene>
    <name evidence="11" type="ORF">H9868_07405</name>
</gene>
<dbReference type="InterPro" id="IPR036425">
    <property type="entry name" value="MoaB/Mog-like_dom_sf"/>
</dbReference>
<dbReference type="Gene3D" id="3.40.980.10">
    <property type="entry name" value="MoaB/Mog-like domain"/>
    <property type="match status" value="1"/>
</dbReference>
<comment type="caution">
    <text evidence="11">The sequence shown here is derived from an EMBL/GenBank/DDBJ whole genome shotgun (WGS) entry which is preliminary data.</text>
</comment>
<dbReference type="AlphaFoldDB" id="A0A9D1UPM6"/>
<dbReference type="InterPro" id="IPR005110">
    <property type="entry name" value="MoeA_linker/N"/>
</dbReference>
<dbReference type="Proteomes" id="UP000824192">
    <property type="component" value="Unassembled WGS sequence"/>
</dbReference>
<dbReference type="Gene3D" id="3.90.105.10">
    <property type="entry name" value="Molybdopterin biosynthesis moea protein, domain 2"/>
    <property type="match status" value="1"/>
</dbReference>
<dbReference type="SMART" id="SM00852">
    <property type="entry name" value="MoCF_biosynth"/>
    <property type="match status" value="1"/>
</dbReference>
<dbReference type="Gene3D" id="2.170.190.11">
    <property type="entry name" value="Molybdopterin biosynthesis moea protein, domain 3"/>
    <property type="match status" value="1"/>
</dbReference>
<evidence type="ECO:0000256" key="1">
    <source>
        <dbReference type="ARBA" id="ARBA00002901"/>
    </source>
</evidence>
<dbReference type="EC" id="2.10.1.1" evidence="4 9"/>
<dbReference type="InterPro" id="IPR036135">
    <property type="entry name" value="MoeA_linker/N_sf"/>
</dbReference>
<comment type="similarity">
    <text evidence="3 9">Belongs to the MoeA family.</text>
</comment>
<protein>
    <recommendedName>
        <fullName evidence="5 9">Molybdopterin molybdenumtransferase</fullName>
        <ecNumber evidence="4 9">2.10.1.1</ecNumber>
    </recommendedName>
</protein>
<dbReference type="GO" id="GO:0046872">
    <property type="term" value="F:metal ion binding"/>
    <property type="evidence" value="ECO:0007669"/>
    <property type="project" value="UniProtKB-UniRule"/>
</dbReference>
<sequence>MRTFLSLEDALELMTGGLQPLSAEVLPLGDALGRTLAENIRAHGDQPPFDRSPLDGYALKAADTVGASPLHPVTLPVVETVYAGGVPSRGLSSGEAMRVMTGAMLPSGCDCVLRLEDTDDGRETVSLYASLRPDANFCHRGEDYSAGTLLLPAGTRLDSPSIGVLASAGVFSVPVRRRPSVGLLVTGDEIVPPERHPLPPGKIYDANLSLLTARLRELGITDIHAAHACDSPQSVAAQMEELLHRCDLLLTTGGVSVGDKDILHQALPLLGAEPVFWKVALKPGTPVRFSRFQGKPILSLSGNPFAAAATFELLARPVLAALSGESHFHLTQTQGRLQTPFPKSSPVRRFLRGRYQQGAVFLGEHHSSAVLFSMLGCNCLVELPAGASPAVPGQTVTVWLL</sequence>
<comment type="function">
    <text evidence="1 9">Catalyzes the insertion of molybdate into adenylated molybdopterin with the concomitant release of AMP.</text>
</comment>
<dbReference type="SUPFAM" id="SSF63867">
    <property type="entry name" value="MoeA C-terminal domain-like"/>
    <property type="match status" value="1"/>
</dbReference>
<evidence type="ECO:0000256" key="8">
    <source>
        <dbReference type="ARBA" id="ARBA00047317"/>
    </source>
</evidence>
<comment type="catalytic activity">
    <reaction evidence="8">
        <text>adenylyl-molybdopterin + molybdate = Mo-molybdopterin + AMP + H(+)</text>
        <dbReference type="Rhea" id="RHEA:35047"/>
        <dbReference type="ChEBI" id="CHEBI:15378"/>
        <dbReference type="ChEBI" id="CHEBI:36264"/>
        <dbReference type="ChEBI" id="CHEBI:62727"/>
        <dbReference type="ChEBI" id="CHEBI:71302"/>
        <dbReference type="ChEBI" id="CHEBI:456215"/>
        <dbReference type="EC" id="2.10.1.1"/>
    </reaction>
</comment>
<evidence type="ECO:0000256" key="3">
    <source>
        <dbReference type="ARBA" id="ARBA00010763"/>
    </source>
</evidence>
<dbReference type="PANTHER" id="PTHR10192:SF5">
    <property type="entry name" value="GEPHYRIN"/>
    <property type="match status" value="1"/>
</dbReference>
<comment type="pathway">
    <text evidence="2 9">Cofactor biosynthesis; molybdopterin biosynthesis.</text>
</comment>
<dbReference type="Pfam" id="PF03454">
    <property type="entry name" value="MoeA_C"/>
    <property type="match status" value="1"/>
</dbReference>
<evidence type="ECO:0000256" key="4">
    <source>
        <dbReference type="ARBA" id="ARBA00013269"/>
    </source>
</evidence>
<dbReference type="Pfam" id="PF03453">
    <property type="entry name" value="MoeA_N"/>
    <property type="match status" value="1"/>
</dbReference>
<evidence type="ECO:0000256" key="7">
    <source>
        <dbReference type="ARBA" id="ARBA00023150"/>
    </source>
</evidence>
<evidence type="ECO:0000313" key="11">
    <source>
        <dbReference type="EMBL" id="HIW94351.1"/>
    </source>
</evidence>
<dbReference type="SUPFAM" id="SSF63882">
    <property type="entry name" value="MoeA N-terminal region -like"/>
    <property type="match status" value="1"/>
</dbReference>
<dbReference type="CDD" id="cd00887">
    <property type="entry name" value="MoeA"/>
    <property type="match status" value="1"/>
</dbReference>
<dbReference type="GO" id="GO:0006777">
    <property type="term" value="P:Mo-molybdopterin cofactor biosynthetic process"/>
    <property type="evidence" value="ECO:0007669"/>
    <property type="project" value="UniProtKB-UniRule"/>
</dbReference>
<keyword evidence="7 9" id="KW-0501">Molybdenum cofactor biosynthesis</keyword>
<dbReference type="InterPro" id="IPR038987">
    <property type="entry name" value="MoeA-like"/>
</dbReference>
<dbReference type="SUPFAM" id="SSF53218">
    <property type="entry name" value="Molybdenum cofactor biosynthesis proteins"/>
    <property type="match status" value="1"/>
</dbReference>
<name>A0A9D1UPM6_9FIRM</name>
<keyword evidence="9" id="KW-0808">Transferase</keyword>
<comment type="cofactor">
    <cofactor evidence="9">
        <name>Mg(2+)</name>
        <dbReference type="ChEBI" id="CHEBI:18420"/>
    </cofactor>
</comment>
<reference evidence="11" key="2">
    <citation type="submission" date="2021-04" db="EMBL/GenBank/DDBJ databases">
        <authorList>
            <person name="Gilroy R."/>
        </authorList>
    </citation>
    <scope>NUCLEOTIDE SEQUENCE</scope>
    <source>
        <strain evidence="11">ChiGjej6B6-1540</strain>
    </source>
</reference>
<organism evidence="11 12">
    <name type="scientific">Candidatus Flavonifractor merdipullorum</name>
    <dbReference type="NCBI Taxonomy" id="2838590"/>
    <lineage>
        <taxon>Bacteria</taxon>
        <taxon>Bacillati</taxon>
        <taxon>Bacillota</taxon>
        <taxon>Clostridia</taxon>
        <taxon>Eubacteriales</taxon>
        <taxon>Oscillospiraceae</taxon>
        <taxon>Flavonifractor</taxon>
    </lineage>
</organism>
<evidence type="ECO:0000256" key="5">
    <source>
        <dbReference type="ARBA" id="ARBA00021108"/>
    </source>
</evidence>
<dbReference type="EMBL" id="DXGA01000157">
    <property type="protein sequence ID" value="HIW94351.1"/>
    <property type="molecule type" value="Genomic_DNA"/>
</dbReference>
<keyword evidence="9" id="KW-0479">Metal-binding</keyword>
<evidence type="ECO:0000256" key="6">
    <source>
        <dbReference type="ARBA" id="ARBA00022505"/>
    </source>
</evidence>
<dbReference type="NCBIfam" id="NF045515">
    <property type="entry name" value="Glp_gephyrin"/>
    <property type="match status" value="1"/>
</dbReference>
<evidence type="ECO:0000259" key="10">
    <source>
        <dbReference type="SMART" id="SM00852"/>
    </source>
</evidence>
<keyword evidence="6 9" id="KW-0500">Molybdenum</keyword>
<dbReference type="GO" id="GO:0061599">
    <property type="term" value="F:molybdopterin molybdotransferase activity"/>
    <property type="evidence" value="ECO:0007669"/>
    <property type="project" value="UniProtKB-UniRule"/>
</dbReference>
<dbReference type="PANTHER" id="PTHR10192">
    <property type="entry name" value="MOLYBDOPTERIN BIOSYNTHESIS PROTEIN"/>
    <property type="match status" value="1"/>
</dbReference>
<dbReference type="InterPro" id="IPR036688">
    <property type="entry name" value="MoeA_C_domain_IV_sf"/>
</dbReference>
<dbReference type="Pfam" id="PF00994">
    <property type="entry name" value="MoCF_biosynth"/>
    <property type="match status" value="1"/>
</dbReference>
<proteinExistence type="inferred from homology"/>
<evidence type="ECO:0000313" key="12">
    <source>
        <dbReference type="Proteomes" id="UP000824192"/>
    </source>
</evidence>
<dbReference type="InterPro" id="IPR005111">
    <property type="entry name" value="MoeA_C_domain_IV"/>
</dbReference>
<evidence type="ECO:0000256" key="2">
    <source>
        <dbReference type="ARBA" id="ARBA00005046"/>
    </source>
</evidence>
<dbReference type="InterPro" id="IPR001453">
    <property type="entry name" value="MoaB/Mog_dom"/>
</dbReference>
<dbReference type="Gene3D" id="2.40.340.10">
    <property type="entry name" value="MoeA, C-terminal, domain IV"/>
    <property type="match status" value="1"/>
</dbReference>